<reference evidence="6 7" key="1">
    <citation type="journal article" date="2016" name="Nat. Commun.">
        <title>Thousands of microbial genomes shed light on interconnected biogeochemical processes in an aquifer system.</title>
        <authorList>
            <person name="Anantharaman K."/>
            <person name="Brown C.T."/>
            <person name="Hug L.A."/>
            <person name="Sharon I."/>
            <person name="Castelle C.J."/>
            <person name="Probst A.J."/>
            <person name="Thomas B.C."/>
            <person name="Singh A."/>
            <person name="Wilkins M.J."/>
            <person name="Karaoz U."/>
            <person name="Brodie E.L."/>
            <person name="Williams K.H."/>
            <person name="Hubbard S.S."/>
            <person name="Banfield J.F."/>
        </authorList>
    </citation>
    <scope>NUCLEOTIDE SEQUENCE [LARGE SCALE GENOMIC DNA]</scope>
</reference>
<keyword evidence="4" id="KW-0812">Transmembrane</keyword>
<feature type="domain" description="PDZ" evidence="5">
    <location>
        <begin position="296"/>
        <end position="363"/>
    </location>
</feature>
<sequence>MSDATKAILRQVSKYALWVLAVFAVSGIATAVFINVIYPKLSDIPGFTVLFPRFPIIINRTEQVRIAEGIDIRGTYERIRPAVVSVLSHRGGLAPGAADFSPPTVSSGMIATDDGLILVSRRATGDAPRIDVVLTDGTIYRATLVASDVKSDLAVLKIDAANLPIVQFEDAASLQVGDRVIAVGASFSQFQNPVRAAQITFPLASLQDYGERWSADELHEFVSVDATFDQKFFGAPLVNRDARVVGLIGPGGILPGQEVLQSLNHYLSAKTIAHGTWGLRYTPVTPAIAQASGLAKPYGALLLSGVGQPAVIAGSAAATAGLREGDFVYKINSIDLDAVHSFEQVSNQFFAGDKVTLEVWRANAQLTLSLIPK</sequence>
<dbReference type="Gene3D" id="2.30.42.10">
    <property type="match status" value="1"/>
</dbReference>
<dbReference type="InterPro" id="IPR036034">
    <property type="entry name" value="PDZ_sf"/>
</dbReference>
<evidence type="ECO:0000256" key="4">
    <source>
        <dbReference type="SAM" id="Phobius"/>
    </source>
</evidence>
<dbReference type="PANTHER" id="PTHR22939:SF129">
    <property type="entry name" value="SERINE PROTEASE HTRA2, MITOCHONDRIAL"/>
    <property type="match status" value="1"/>
</dbReference>
<dbReference type="SUPFAM" id="SSF50156">
    <property type="entry name" value="PDZ domain-like"/>
    <property type="match status" value="1"/>
</dbReference>
<dbReference type="SMART" id="SM00228">
    <property type="entry name" value="PDZ"/>
    <property type="match status" value="1"/>
</dbReference>
<feature type="transmembrane region" description="Helical" evidence="4">
    <location>
        <begin position="15"/>
        <end position="38"/>
    </location>
</feature>
<dbReference type="GO" id="GO:0006508">
    <property type="term" value="P:proteolysis"/>
    <property type="evidence" value="ECO:0007669"/>
    <property type="project" value="UniProtKB-KW"/>
</dbReference>
<dbReference type="InterPro" id="IPR041489">
    <property type="entry name" value="PDZ_6"/>
</dbReference>
<evidence type="ECO:0000259" key="5">
    <source>
        <dbReference type="SMART" id="SM00228"/>
    </source>
</evidence>
<accession>A0A1F5PKK3</accession>
<dbReference type="Gene3D" id="2.40.10.120">
    <property type="match status" value="1"/>
</dbReference>
<dbReference type="InterPro" id="IPR001940">
    <property type="entry name" value="Peptidase_S1C"/>
</dbReference>
<evidence type="ECO:0000256" key="2">
    <source>
        <dbReference type="ARBA" id="ARBA00022670"/>
    </source>
</evidence>
<dbReference type="Proteomes" id="UP000178377">
    <property type="component" value="Unassembled WGS sequence"/>
</dbReference>
<evidence type="ECO:0000256" key="1">
    <source>
        <dbReference type="ARBA" id="ARBA00010541"/>
    </source>
</evidence>
<keyword evidence="3" id="KW-0378">Hydrolase</keyword>
<keyword evidence="4" id="KW-1133">Transmembrane helix</keyword>
<dbReference type="InterPro" id="IPR001478">
    <property type="entry name" value="PDZ"/>
</dbReference>
<dbReference type="GO" id="GO:0004252">
    <property type="term" value="F:serine-type endopeptidase activity"/>
    <property type="evidence" value="ECO:0007669"/>
    <property type="project" value="InterPro"/>
</dbReference>
<proteinExistence type="inferred from homology"/>
<evidence type="ECO:0000313" key="7">
    <source>
        <dbReference type="Proteomes" id="UP000178377"/>
    </source>
</evidence>
<keyword evidence="4" id="KW-0472">Membrane</keyword>
<dbReference type="InterPro" id="IPR009003">
    <property type="entry name" value="Peptidase_S1_PA"/>
</dbReference>
<dbReference type="STRING" id="1817828.A2722_03020"/>
<comment type="similarity">
    <text evidence="1">Belongs to the peptidase S1C family.</text>
</comment>
<evidence type="ECO:0000313" key="6">
    <source>
        <dbReference type="EMBL" id="OGE90456.1"/>
    </source>
</evidence>
<comment type="caution">
    <text evidence="6">The sequence shown here is derived from an EMBL/GenBank/DDBJ whole genome shotgun (WGS) entry which is preliminary data.</text>
</comment>
<dbReference type="AlphaFoldDB" id="A0A1F5PKK3"/>
<keyword evidence="2" id="KW-0645">Protease</keyword>
<evidence type="ECO:0000256" key="3">
    <source>
        <dbReference type="ARBA" id="ARBA00022801"/>
    </source>
</evidence>
<protein>
    <recommendedName>
        <fullName evidence="5">PDZ domain-containing protein</fullName>
    </recommendedName>
</protein>
<organism evidence="6 7">
    <name type="scientific">Candidatus Doudnabacteria bacterium RIFCSPHIGHO2_01_FULL_50_11</name>
    <dbReference type="NCBI Taxonomy" id="1817828"/>
    <lineage>
        <taxon>Bacteria</taxon>
        <taxon>Candidatus Doudnaibacteriota</taxon>
    </lineage>
</organism>
<dbReference type="PRINTS" id="PR00834">
    <property type="entry name" value="PROTEASES2C"/>
</dbReference>
<dbReference type="Pfam" id="PF13365">
    <property type="entry name" value="Trypsin_2"/>
    <property type="match status" value="1"/>
</dbReference>
<dbReference type="PANTHER" id="PTHR22939">
    <property type="entry name" value="SERINE PROTEASE FAMILY S1C HTRA-RELATED"/>
    <property type="match status" value="1"/>
</dbReference>
<dbReference type="Pfam" id="PF17820">
    <property type="entry name" value="PDZ_6"/>
    <property type="match status" value="1"/>
</dbReference>
<dbReference type="EMBL" id="MFEO01000012">
    <property type="protein sequence ID" value="OGE90456.1"/>
    <property type="molecule type" value="Genomic_DNA"/>
</dbReference>
<name>A0A1F5PKK3_9BACT</name>
<gene>
    <name evidence="6" type="ORF">A2722_03020</name>
</gene>
<dbReference type="SUPFAM" id="SSF50494">
    <property type="entry name" value="Trypsin-like serine proteases"/>
    <property type="match status" value="1"/>
</dbReference>